<comment type="caution">
    <text evidence="3">The sequence shown here is derived from an EMBL/GenBank/DDBJ whole genome shotgun (WGS) entry which is preliminary data.</text>
</comment>
<dbReference type="Proteomes" id="UP001515683">
    <property type="component" value="Unassembled WGS sequence"/>
</dbReference>
<accession>A0ABX0REY7</accession>
<organism evidence="3 4">
    <name type="scientific">Candidatus Pantoea multigeneris</name>
    <dbReference type="NCBI Taxonomy" id="2608357"/>
    <lineage>
        <taxon>Bacteria</taxon>
        <taxon>Pseudomonadati</taxon>
        <taxon>Pseudomonadota</taxon>
        <taxon>Gammaproteobacteria</taxon>
        <taxon>Enterobacterales</taxon>
        <taxon>Erwiniaceae</taxon>
        <taxon>Pantoea</taxon>
    </lineage>
</organism>
<dbReference type="CDD" id="cd14729">
    <property type="entry name" value="RtxA-like"/>
    <property type="match status" value="1"/>
</dbReference>
<evidence type="ECO:0000256" key="1">
    <source>
        <dbReference type="SAM" id="MobiDB-lite"/>
    </source>
</evidence>
<dbReference type="EMBL" id="VWXF01000003">
    <property type="protein sequence ID" value="NIF21790.1"/>
    <property type="molecule type" value="Genomic_DNA"/>
</dbReference>
<sequence>MHIQQFSLPVLSRIDDGKAQSTPQSLTEPTADPFSCSHHRAAPSSLTSPSNATWATLFTPLQCAVEQLNHALPLPEQAVLNRLEQQFSDVFPSLAGSVKLGQLAVSTPYHHKTQPLTDLFWLSAAQRLPSSLTRHGEIVPLRGKQQDVIKTLNSAEAKSRLMKMLANWHPEEAIAAMHIALDRFWQQPAGFSQGLPVASWLEKILCNQLSLELQQRIQDGSLSEIGQTLLREVVEYRAAARGWFILYADPDDNIPAYIITEHLPKKQAGYAILWRPGQALQTFDDLRAIPQLAQPHAALLTLKDDPFKHRVAAIREWQQVQVRQAVEDGVEALAEGASLRRFIRDLNNSDDLRDWLDFTAIADANSELQARIRLDTWLHQREQHERPGVRMAWLAAVQRLKTCRLEATTTNWPETQSVEKIERFAAERLKTVAKQRYNASIDPDGIQLNLPQLIQEAASPVGGYTYNGERTRLEPDWRSLTEWSLENIGWLRAWNQFSKVRGTSLTADQLTALVREADIGTHYTRQIRHLLADSAEGKHIQDRFQRLTLAQMRVEALTASINGDFLPASAKGVNWVQAVLDHPDPTTRSTINRHQVQVHALKIGEHLVPGAFTFSDTDPAHPQHVVVYLPGAPDGRLFRESTHAANLFRQMLRQPAMKMYFYQRVGIRGKQTLETAFPFRGPAKINLHRELISSDFIQTHWQQVVTQALEDVAKVATTTQQADKASTQHLLKVTSSALFSLVVPFMPAAVAIPVTLIRVGIHTSLGIKSWHAGNKEQAAWDFIDALAALTDGVAAGQHGRWQQRRRKAFGDPALRPYRIPALDKRGLHLLEQHVWQSAGGEQFIKLDGHFYKSALRNGRREIYATFNREDTIPVLLRHGEWQPGRRGRLVGGGPAQSLPRLSETEAVALNNRFGVPVESRAAFQQQIERPHFFNSAYSGSSSRELFFKRQQLLLASAEAALSQPQRPARPAVPDFQANRPKSFIKSVYRQGQGLVLGERHDAIASKRFLLENFATMKKAGVKTFYMEHLQTDLHQADLDAFMRTGHMPKGLKRFLRSLDKGHHTDPGKKYTFEKVVIRARQHGLRIVPADVATGYYLNGLQTDLPAPRQKMFNYYASSQINQGGEGKWVALMGDSHASQFSQVPGVAELTGATSLRISDGPKGSTRRLAADGGHYYPYDSLNCDFPGGAWVQADYHLQLPGAQRPATSAQRLTQPGMFMIENHANGEPVLSHATRSGSIEQETIQRDSRGVFIQHPAFVRHRFADVPALVVALERSGMKYAD</sequence>
<reference evidence="3 4" key="1">
    <citation type="journal article" date="2019" name="bioRxiv">
        <title>Bacteria contribute to plant secondary compound degradation in a generalist herbivore system.</title>
        <authorList>
            <person name="Francoeur C.B."/>
            <person name="Khadempour L."/>
            <person name="Moreira-Soto R.D."/>
            <person name="Gotting K."/>
            <person name="Book A.J."/>
            <person name="Pinto-Tomas A.A."/>
            <person name="Keefover-Ring K."/>
            <person name="Currie C.R."/>
        </authorList>
    </citation>
    <scope>NUCLEOTIDE SEQUENCE [LARGE SCALE GENOMIC DNA]</scope>
    <source>
        <strain evidence="3">Acro-835</strain>
    </source>
</reference>
<dbReference type="RefSeq" id="WP_167014008.1">
    <property type="nucleotide sequence ID" value="NZ_VWXF01000003.1"/>
</dbReference>
<name>A0ABX0REY7_9GAMM</name>
<feature type="domain" description="Dermonecrotic toxin N-terminal" evidence="2">
    <location>
        <begin position="418"/>
        <end position="665"/>
    </location>
</feature>
<feature type="region of interest" description="Disordered" evidence="1">
    <location>
        <begin position="14"/>
        <end position="47"/>
    </location>
</feature>
<feature type="compositionally biased region" description="Polar residues" evidence="1">
    <location>
        <begin position="19"/>
        <end position="28"/>
    </location>
</feature>
<evidence type="ECO:0000313" key="3">
    <source>
        <dbReference type="EMBL" id="NIF21790.1"/>
    </source>
</evidence>
<protein>
    <recommendedName>
        <fullName evidence="2">Dermonecrotic toxin N-terminal domain-containing protein</fullName>
    </recommendedName>
</protein>
<evidence type="ECO:0000313" key="4">
    <source>
        <dbReference type="Proteomes" id="UP001515683"/>
    </source>
</evidence>
<gene>
    <name evidence="3" type="ORF">F3J40_09305</name>
</gene>
<dbReference type="Pfam" id="PF20178">
    <property type="entry name" value="ToxA_N"/>
    <property type="match status" value="1"/>
</dbReference>
<dbReference type="InterPro" id="IPR046673">
    <property type="entry name" value="ToxA_N"/>
</dbReference>
<dbReference type="Gene3D" id="3.40.50.11550">
    <property type="match status" value="1"/>
</dbReference>
<keyword evidence="4" id="KW-1185">Reference proteome</keyword>
<dbReference type="SUPFAM" id="SSF159501">
    <property type="entry name" value="EreA/ChaN-like"/>
    <property type="match status" value="1"/>
</dbReference>
<evidence type="ECO:0000259" key="2">
    <source>
        <dbReference type="Pfam" id="PF20178"/>
    </source>
</evidence>
<proteinExistence type="predicted"/>